<feature type="compositionally biased region" description="Pro residues" evidence="1">
    <location>
        <begin position="569"/>
        <end position="584"/>
    </location>
</feature>
<dbReference type="Pfam" id="PF00339">
    <property type="entry name" value="Arrestin_N"/>
    <property type="match status" value="1"/>
</dbReference>
<dbReference type="EMBL" id="JAEPRB010000082">
    <property type="protein sequence ID" value="KAG2222487.1"/>
    <property type="molecule type" value="Genomic_DNA"/>
</dbReference>
<protein>
    <recommendedName>
        <fullName evidence="2">Arrestin-like N-terminal domain-containing protein</fullName>
    </recommendedName>
</protein>
<feature type="compositionally biased region" description="Polar residues" evidence="1">
    <location>
        <begin position="653"/>
        <end position="679"/>
    </location>
</feature>
<feature type="compositionally biased region" description="Pro residues" evidence="1">
    <location>
        <begin position="526"/>
        <end position="536"/>
    </location>
</feature>
<organism evidence="3 4">
    <name type="scientific">Circinella minor</name>
    <dbReference type="NCBI Taxonomy" id="1195481"/>
    <lineage>
        <taxon>Eukaryota</taxon>
        <taxon>Fungi</taxon>
        <taxon>Fungi incertae sedis</taxon>
        <taxon>Mucoromycota</taxon>
        <taxon>Mucoromycotina</taxon>
        <taxon>Mucoromycetes</taxon>
        <taxon>Mucorales</taxon>
        <taxon>Lichtheimiaceae</taxon>
        <taxon>Circinella</taxon>
    </lineage>
</organism>
<dbReference type="InterPro" id="IPR014756">
    <property type="entry name" value="Ig_E-set"/>
</dbReference>
<feature type="domain" description="Arrestin-like N-terminal" evidence="2">
    <location>
        <begin position="9"/>
        <end position="157"/>
    </location>
</feature>
<feature type="compositionally biased region" description="Basic residues" evidence="1">
    <location>
        <begin position="395"/>
        <end position="407"/>
    </location>
</feature>
<evidence type="ECO:0000313" key="4">
    <source>
        <dbReference type="Proteomes" id="UP000646827"/>
    </source>
</evidence>
<name>A0A8H7VKQ1_9FUNG</name>
<feature type="compositionally biased region" description="Polar residues" evidence="1">
    <location>
        <begin position="689"/>
        <end position="702"/>
    </location>
</feature>
<evidence type="ECO:0000313" key="3">
    <source>
        <dbReference type="EMBL" id="KAG2222487.1"/>
    </source>
</evidence>
<feature type="compositionally biased region" description="Low complexity" evidence="1">
    <location>
        <begin position="443"/>
        <end position="464"/>
    </location>
</feature>
<feature type="compositionally biased region" description="Acidic residues" evidence="1">
    <location>
        <begin position="747"/>
        <end position="758"/>
    </location>
</feature>
<dbReference type="OrthoDB" id="2283785at2759"/>
<feature type="compositionally biased region" description="Polar residues" evidence="1">
    <location>
        <begin position="465"/>
        <end position="516"/>
    </location>
</feature>
<comment type="caution">
    <text evidence="3">The sequence shown here is derived from an EMBL/GenBank/DDBJ whole genome shotgun (WGS) entry which is preliminary data.</text>
</comment>
<feature type="compositionally biased region" description="Low complexity" evidence="1">
    <location>
        <begin position="419"/>
        <end position="435"/>
    </location>
</feature>
<feature type="compositionally biased region" description="Basic and acidic residues" evidence="1">
    <location>
        <begin position="367"/>
        <end position="376"/>
    </location>
</feature>
<feature type="compositionally biased region" description="Low complexity" evidence="1">
    <location>
        <begin position="541"/>
        <end position="550"/>
    </location>
</feature>
<gene>
    <name evidence="3" type="ORF">INT45_013400</name>
</gene>
<proteinExistence type="predicted"/>
<sequence>MADNNTQIHISIHDKQAYYRPGQQINGNVTINTASGKLLTFAALRLVWTGRIVAQLAGQFDRKEYFNQVFHLDPNNNTFVTSSDLSSSAPSVLLQVNGQINFPFQVTLPSDRLLPSSFEINDTMMGALSNVEYMLEASLDHQTFDPMPIKERSIILVMAAPSSISESITPSTHQQQQQTSEKTYLSTVLQDRAEYRTAARITVPCKTSPRGAIIPVVAHIWHDCQYSRRNGITLSLVRMCKIRCGERTEILTKNLSTVTQDLELSSRTGYSVQTLSETLQIPNDTVPSITTDQGQLASIEYKVTLAVHAHPGALYTELPSTSTTTAMQYMLVECPLYIDTTTQQQVIFNNSKSARQLVGPDAPTDSDSDKISRGETSRFSPSNITVPLKDNNKKMSSRMKGMFRRRSKLEPTNGVPLFDNSNRNNESSCSLSNNSNKDKDSTKGSSSLRQVMSSLRPRNNSNSNVTASIPFTVPSNGNDNITTKPQSCGSSILSSQIKSTPVRTSPTQSVNSSITDLSKKQNPIKPTSPLPPPPPSAIFASSTTETTSTEDISKPPSSPLPATSSPASTIPPPPSYSESTPPPTTVQSPSSPLPPTIIRSKSIHERALPTINSAPKPLKQEETSDEPIPGLDGGGVHYFDMFPDSDEEEEMHNTSTTKNMNSHVDGTAPLSSTASTHTGTMGGRDDQTEITTTTLDSSNQPRYFNLFPDDDLTDEEEVATKQAVRQNLRSVYPDADNKLDEVNVSDSEPDSDSEEETDLISMMARRERRIERARRRKN</sequence>
<dbReference type="Proteomes" id="UP000646827">
    <property type="component" value="Unassembled WGS sequence"/>
</dbReference>
<evidence type="ECO:0000259" key="2">
    <source>
        <dbReference type="Pfam" id="PF00339"/>
    </source>
</evidence>
<keyword evidence="4" id="KW-1185">Reference proteome</keyword>
<dbReference type="InterPro" id="IPR014752">
    <property type="entry name" value="Arrestin-like_C"/>
</dbReference>
<accession>A0A8H7VKQ1</accession>
<feature type="region of interest" description="Disordered" evidence="1">
    <location>
        <begin position="354"/>
        <end position="710"/>
    </location>
</feature>
<dbReference type="SUPFAM" id="SSF81296">
    <property type="entry name" value="E set domains"/>
    <property type="match status" value="1"/>
</dbReference>
<reference evidence="3 4" key="1">
    <citation type="submission" date="2020-12" db="EMBL/GenBank/DDBJ databases">
        <title>Metabolic potential, ecology and presence of endohyphal bacteria is reflected in genomic diversity of Mucoromycotina.</title>
        <authorList>
            <person name="Muszewska A."/>
            <person name="Okrasinska A."/>
            <person name="Steczkiewicz K."/>
            <person name="Drgas O."/>
            <person name="Orlowska M."/>
            <person name="Perlinska-Lenart U."/>
            <person name="Aleksandrzak-Piekarczyk T."/>
            <person name="Szatraj K."/>
            <person name="Zielenkiewicz U."/>
            <person name="Pilsyk S."/>
            <person name="Malc E."/>
            <person name="Mieczkowski P."/>
            <person name="Kruszewska J.S."/>
            <person name="Biernat P."/>
            <person name="Pawlowska J."/>
        </authorList>
    </citation>
    <scope>NUCLEOTIDE SEQUENCE [LARGE SCALE GENOMIC DNA]</scope>
    <source>
        <strain evidence="3 4">CBS 142.35</strain>
    </source>
</reference>
<feature type="region of interest" description="Disordered" evidence="1">
    <location>
        <begin position="727"/>
        <end position="764"/>
    </location>
</feature>
<evidence type="ECO:0000256" key="1">
    <source>
        <dbReference type="SAM" id="MobiDB-lite"/>
    </source>
</evidence>
<dbReference type="AlphaFoldDB" id="A0A8H7VKQ1"/>
<dbReference type="InterPro" id="IPR011021">
    <property type="entry name" value="Arrestin-like_N"/>
</dbReference>
<dbReference type="Gene3D" id="2.60.40.640">
    <property type="match status" value="2"/>
</dbReference>